<dbReference type="RefSeq" id="XP_053580246.1">
    <property type="nucleotide sequence ID" value="XM_053736680.1"/>
</dbReference>
<evidence type="ECO:0000313" key="2">
    <source>
        <dbReference type="EMBL" id="KAF1749664.1"/>
    </source>
</evidence>
<dbReference type="EMBL" id="WUAV01000006">
    <property type="protein sequence ID" value="KAF1749664.1"/>
    <property type="molecule type" value="Genomic_DNA"/>
</dbReference>
<accession>A0A6A5G508</accession>
<gene>
    <name evidence="2" type="ORF">GCK72_026132</name>
</gene>
<dbReference type="KEGG" id="crq:GCK72_026132"/>
<evidence type="ECO:0000313" key="3">
    <source>
        <dbReference type="Proteomes" id="UP000483820"/>
    </source>
</evidence>
<protein>
    <submittedName>
        <fullName evidence="2">Uncharacterized protein</fullName>
    </submittedName>
</protein>
<feature type="region of interest" description="Disordered" evidence="1">
    <location>
        <begin position="1"/>
        <end position="49"/>
    </location>
</feature>
<comment type="caution">
    <text evidence="2">The sequence shown here is derived from an EMBL/GenBank/DDBJ whole genome shotgun (WGS) entry which is preliminary data.</text>
</comment>
<sequence>MEVFSASYYQEENSKSSYSQRRRRISSMEPSSDENRSAETTLKHTKKGKNSFELRVHIISNDGSLLRNELPEKKLEINS</sequence>
<evidence type="ECO:0000256" key="1">
    <source>
        <dbReference type="SAM" id="MobiDB-lite"/>
    </source>
</evidence>
<dbReference type="CTD" id="78778040"/>
<dbReference type="AlphaFoldDB" id="A0A6A5G508"/>
<dbReference type="GeneID" id="78778040"/>
<reference evidence="2 3" key="1">
    <citation type="submission" date="2019-12" db="EMBL/GenBank/DDBJ databases">
        <title>Chromosome-level assembly of the Caenorhabditis remanei genome.</title>
        <authorList>
            <person name="Teterina A.A."/>
            <person name="Willis J.H."/>
            <person name="Phillips P.C."/>
        </authorList>
    </citation>
    <scope>NUCLEOTIDE SEQUENCE [LARGE SCALE GENOMIC DNA]</scope>
    <source>
        <strain evidence="2 3">PX506</strain>
        <tissue evidence="2">Whole organism</tissue>
    </source>
</reference>
<dbReference type="Proteomes" id="UP000483820">
    <property type="component" value="Chromosome X"/>
</dbReference>
<name>A0A6A5G508_CAERE</name>
<proteinExistence type="predicted"/>
<organism evidence="2 3">
    <name type="scientific">Caenorhabditis remanei</name>
    <name type="common">Caenorhabditis vulgaris</name>
    <dbReference type="NCBI Taxonomy" id="31234"/>
    <lineage>
        <taxon>Eukaryota</taxon>
        <taxon>Metazoa</taxon>
        <taxon>Ecdysozoa</taxon>
        <taxon>Nematoda</taxon>
        <taxon>Chromadorea</taxon>
        <taxon>Rhabditida</taxon>
        <taxon>Rhabditina</taxon>
        <taxon>Rhabditomorpha</taxon>
        <taxon>Rhabditoidea</taxon>
        <taxon>Rhabditidae</taxon>
        <taxon>Peloderinae</taxon>
        <taxon>Caenorhabditis</taxon>
    </lineage>
</organism>